<gene>
    <name evidence="1" type="ORF">N478_26050</name>
</gene>
<dbReference type="AlphaFoldDB" id="A0A167JBM6"/>
<dbReference type="Proteomes" id="UP000076661">
    <property type="component" value="Unassembled WGS sequence"/>
</dbReference>
<accession>A0A167JBM6</accession>
<organism evidence="1 2">
    <name type="scientific">Pseudoalteromonas luteoviolacea S4060-1</name>
    <dbReference type="NCBI Taxonomy" id="1365257"/>
    <lineage>
        <taxon>Bacteria</taxon>
        <taxon>Pseudomonadati</taxon>
        <taxon>Pseudomonadota</taxon>
        <taxon>Gammaproteobacteria</taxon>
        <taxon>Alteromonadales</taxon>
        <taxon>Pseudoalteromonadaceae</taxon>
        <taxon>Pseudoalteromonas</taxon>
    </lineage>
</organism>
<reference evidence="1 2" key="1">
    <citation type="submission" date="2013-07" db="EMBL/GenBank/DDBJ databases">
        <title>Comparative Genomic and Metabolomic Analysis of Twelve Strains of Pseudoalteromonas luteoviolacea.</title>
        <authorList>
            <person name="Vynne N.G."/>
            <person name="Mansson M."/>
            <person name="Gram L."/>
        </authorList>
    </citation>
    <scope>NUCLEOTIDE SEQUENCE [LARGE SCALE GENOMIC DNA]</scope>
    <source>
        <strain evidence="1 2">S4060-1</strain>
    </source>
</reference>
<dbReference type="PATRIC" id="fig|1365257.3.peg.4737"/>
<evidence type="ECO:0000313" key="1">
    <source>
        <dbReference type="EMBL" id="KZN60872.1"/>
    </source>
</evidence>
<dbReference type="RefSeq" id="WP_063382885.1">
    <property type="nucleotide sequence ID" value="NZ_AUXX01000047.1"/>
</dbReference>
<proteinExistence type="predicted"/>
<evidence type="ECO:0000313" key="2">
    <source>
        <dbReference type="Proteomes" id="UP000076661"/>
    </source>
</evidence>
<name>A0A167JBM6_9GAMM</name>
<dbReference type="EMBL" id="AUXX01000047">
    <property type="protein sequence ID" value="KZN60872.1"/>
    <property type="molecule type" value="Genomic_DNA"/>
</dbReference>
<sequence>MIDIDPLTAPWSRHVIFAFKLSPDTASLRGQCWRDLVAYKRGAIPSAQYFDQLLKKKWINKQSDKPSSTANRIQSGKHGVSLRTRKTVCKESSFYLCEEFYQSPLWRLLDPLEFSRENIKKLLTGLPIHIPYKLLLPYSSTDMPYFKPIKKRLLHPGRDLFLIHRLIYLLILFRFHKISSKIKVHMALMEKIKLQLAVLAFEPYVFPHIEKILYAISQLKNDVLFFNSDGEDYFRGIELYHFITKLKFLYHLYYKAFSLGRDRSFFKFIELYIEADEDQIIGELENVHANIEYSIPTTGRGLYWLTKNLNQIRHKSYREPLPLSHRFKTDLAEYLQIFPNRQLYPKLSPPHN</sequence>
<comment type="caution">
    <text evidence="1">The sequence shown here is derived from an EMBL/GenBank/DDBJ whole genome shotgun (WGS) entry which is preliminary data.</text>
</comment>
<protein>
    <submittedName>
        <fullName evidence="1">Uncharacterized protein</fullName>
    </submittedName>
</protein>